<sequence length="166" mass="17791">MSVFFATIFFVILIIAYLLNILSLPGNWVVIALMLLWFSLTSWTLSTNFFIATIIAATIGEVLEFITQYFASKRYGSSGSGSLGGFIGSIVGAVLGAGFLLGFGALLGGLAGAYLGCLAVEMFKDRPIHEAREAAFGNFLGKFFGLSLKLACGVFILQRSFQVLFA</sequence>
<feature type="transmembrane region" description="Helical" evidence="1">
    <location>
        <begin position="7"/>
        <end position="37"/>
    </location>
</feature>
<feature type="transmembrane region" description="Helical" evidence="1">
    <location>
        <begin position="49"/>
        <end position="71"/>
    </location>
</feature>
<evidence type="ECO:0000256" key="1">
    <source>
        <dbReference type="SAM" id="Phobius"/>
    </source>
</evidence>
<proteinExistence type="predicted"/>
<keyword evidence="1" id="KW-0812">Transmembrane</keyword>
<keyword evidence="3" id="KW-1185">Reference proteome</keyword>
<reference evidence="2 3" key="1">
    <citation type="submission" date="2016-12" db="EMBL/GenBank/DDBJ databases">
        <authorList>
            <person name="Song W.-J."/>
            <person name="Kurnit D.M."/>
        </authorList>
    </citation>
    <scope>NUCLEOTIDE SEQUENCE [LARGE SCALE GENOMIC DNA]</scope>
    <source>
        <strain evidence="2 3">DSM 11393</strain>
    </source>
</reference>
<dbReference type="Pfam" id="PF04306">
    <property type="entry name" value="DUF456"/>
    <property type="match status" value="1"/>
</dbReference>
<feature type="transmembrane region" description="Helical" evidence="1">
    <location>
        <begin position="83"/>
        <end position="115"/>
    </location>
</feature>
<gene>
    <name evidence="2" type="ORF">SAMN02745728_01620</name>
</gene>
<evidence type="ECO:0000313" key="3">
    <source>
        <dbReference type="Proteomes" id="UP000186469"/>
    </source>
</evidence>
<dbReference type="AlphaFoldDB" id="A0A1M7T6Q8"/>
<accession>A0A1M7T6Q8</accession>
<keyword evidence="1" id="KW-1133">Transmembrane helix</keyword>
<dbReference type="EMBL" id="FRDI01000007">
    <property type="protein sequence ID" value="SHN66332.1"/>
    <property type="molecule type" value="Genomic_DNA"/>
</dbReference>
<dbReference type="OrthoDB" id="5456272at2"/>
<evidence type="ECO:0000313" key="2">
    <source>
        <dbReference type="EMBL" id="SHN66332.1"/>
    </source>
</evidence>
<name>A0A1M7T6Q8_9BACT</name>
<organism evidence="2 3">
    <name type="scientific">Desulfovibrio litoralis DSM 11393</name>
    <dbReference type="NCBI Taxonomy" id="1121455"/>
    <lineage>
        <taxon>Bacteria</taxon>
        <taxon>Pseudomonadati</taxon>
        <taxon>Thermodesulfobacteriota</taxon>
        <taxon>Desulfovibrionia</taxon>
        <taxon>Desulfovibrionales</taxon>
        <taxon>Desulfovibrionaceae</taxon>
        <taxon>Desulfovibrio</taxon>
    </lineage>
</organism>
<dbReference type="STRING" id="1121455.SAMN02745728_01620"/>
<protein>
    <recommendedName>
        <fullName evidence="4">DUF456 domain-containing protein</fullName>
    </recommendedName>
</protein>
<dbReference type="RefSeq" id="WP_072697309.1">
    <property type="nucleotide sequence ID" value="NZ_FRDI01000007.1"/>
</dbReference>
<evidence type="ECO:0008006" key="4">
    <source>
        <dbReference type="Google" id="ProtNLM"/>
    </source>
</evidence>
<feature type="transmembrane region" description="Helical" evidence="1">
    <location>
        <begin position="135"/>
        <end position="157"/>
    </location>
</feature>
<dbReference type="InterPro" id="IPR007403">
    <property type="entry name" value="DUF456"/>
</dbReference>
<keyword evidence="1" id="KW-0472">Membrane</keyword>
<dbReference type="Proteomes" id="UP000186469">
    <property type="component" value="Unassembled WGS sequence"/>
</dbReference>